<dbReference type="NCBIfam" id="TIGR02532">
    <property type="entry name" value="IV_pilin_GFxxxE"/>
    <property type="match status" value="1"/>
</dbReference>
<dbReference type="PRINTS" id="PR00813">
    <property type="entry name" value="BCTERIALGSPG"/>
</dbReference>
<dbReference type="Proteomes" id="UP000470082">
    <property type="component" value="Unassembled WGS sequence"/>
</dbReference>
<gene>
    <name evidence="9" type="ORF">FYJ50_00610</name>
</gene>
<evidence type="ECO:0000256" key="2">
    <source>
        <dbReference type="ARBA" id="ARBA00022475"/>
    </source>
</evidence>
<dbReference type="InterPro" id="IPR016940">
    <property type="entry name" value="ComGC"/>
</dbReference>
<keyword evidence="4 8" id="KW-0812">Transmembrane</keyword>
<sequence>MKRNAFTILEMMVVLLIVAILLFITLPNIQQKEKIIRNKGCQALIEIVNSQILLYEIDEEKTPDTVQELIDQGYLKQGQDVCPNGQEIVIENGQARSQ</sequence>
<evidence type="ECO:0000256" key="8">
    <source>
        <dbReference type="SAM" id="Phobius"/>
    </source>
</evidence>
<dbReference type="SUPFAM" id="SSF54523">
    <property type="entry name" value="Pili subunits"/>
    <property type="match status" value="1"/>
</dbReference>
<feature type="transmembrane region" description="Helical" evidence="8">
    <location>
        <begin position="6"/>
        <end position="29"/>
    </location>
</feature>
<dbReference type="InterPro" id="IPR000983">
    <property type="entry name" value="Bac_GSPG_pilin"/>
</dbReference>
<dbReference type="RefSeq" id="WP_154459103.1">
    <property type="nucleotide sequence ID" value="NZ_JAQYTQ010000054.1"/>
</dbReference>
<dbReference type="NCBIfam" id="NF040999">
    <property type="entry name" value="pilin_ComGC"/>
    <property type="match status" value="1"/>
</dbReference>
<evidence type="ECO:0000313" key="9">
    <source>
        <dbReference type="EMBL" id="MSS00629.1"/>
    </source>
</evidence>
<dbReference type="EMBL" id="VUMM01000001">
    <property type="protein sequence ID" value="MSS00629.1"/>
    <property type="molecule type" value="Genomic_DNA"/>
</dbReference>
<accession>A0A7X2N190</accession>
<evidence type="ECO:0000313" key="10">
    <source>
        <dbReference type="Proteomes" id="UP000470082"/>
    </source>
</evidence>
<keyword evidence="10" id="KW-1185">Reference proteome</keyword>
<dbReference type="InterPro" id="IPR045584">
    <property type="entry name" value="Pilin-like"/>
</dbReference>
<keyword evidence="6 8" id="KW-0472">Membrane</keyword>
<protein>
    <submittedName>
        <fullName evidence="9">Prepilin-type N-terminal cleavage/methylation domain-containing protein</fullName>
    </submittedName>
</protein>
<dbReference type="GO" id="GO:0005886">
    <property type="term" value="C:plasma membrane"/>
    <property type="evidence" value="ECO:0007669"/>
    <property type="project" value="UniProtKB-SubCell"/>
</dbReference>
<keyword evidence="2" id="KW-1003">Cell membrane</keyword>
<proteinExistence type="inferred from homology"/>
<organism evidence="9 10">
    <name type="scientific">Floccifex porci</name>
    <dbReference type="NCBI Taxonomy" id="2606629"/>
    <lineage>
        <taxon>Bacteria</taxon>
        <taxon>Bacillati</taxon>
        <taxon>Bacillota</taxon>
        <taxon>Erysipelotrichia</taxon>
        <taxon>Erysipelotrichales</taxon>
        <taxon>Erysipelotrichaceae</taxon>
        <taxon>Floccifex</taxon>
    </lineage>
</organism>
<evidence type="ECO:0000256" key="6">
    <source>
        <dbReference type="ARBA" id="ARBA00023136"/>
    </source>
</evidence>
<dbReference type="AlphaFoldDB" id="A0A7X2N190"/>
<dbReference type="PIRSF" id="PIRSF029928">
    <property type="entry name" value="Late_competence_ComGC"/>
    <property type="match status" value="1"/>
</dbReference>
<reference evidence="9 10" key="1">
    <citation type="submission" date="2019-08" db="EMBL/GenBank/DDBJ databases">
        <title>In-depth cultivation of the pig gut microbiome towards novel bacterial diversity and tailored functional studies.</title>
        <authorList>
            <person name="Wylensek D."/>
            <person name="Hitch T.C.A."/>
            <person name="Clavel T."/>
        </authorList>
    </citation>
    <scope>NUCLEOTIDE SEQUENCE [LARGE SCALE GENOMIC DNA]</scope>
    <source>
        <strain evidence="9 10">LKV-178-WT-2G</strain>
    </source>
</reference>
<evidence type="ECO:0000256" key="4">
    <source>
        <dbReference type="ARBA" id="ARBA00022692"/>
    </source>
</evidence>
<evidence type="ECO:0000256" key="7">
    <source>
        <dbReference type="ARBA" id="ARBA00043982"/>
    </source>
</evidence>
<dbReference type="InterPro" id="IPR012902">
    <property type="entry name" value="N_methyl_site"/>
</dbReference>
<dbReference type="Pfam" id="PF07963">
    <property type="entry name" value="N_methyl"/>
    <property type="match status" value="1"/>
</dbReference>
<dbReference type="GO" id="GO:0015627">
    <property type="term" value="C:type II protein secretion system complex"/>
    <property type="evidence" value="ECO:0007669"/>
    <property type="project" value="InterPro"/>
</dbReference>
<comment type="subcellular location">
    <subcellularLocation>
        <location evidence="1">Cell membrane</location>
        <topology evidence="1">Single-pass membrane protein</topology>
    </subcellularLocation>
</comment>
<evidence type="ECO:0000256" key="3">
    <source>
        <dbReference type="ARBA" id="ARBA00022481"/>
    </source>
</evidence>
<name>A0A7X2N190_9FIRM</name>
<comment type="caution">
    <text evidence="9">The sequence shown here is derived from an EMBL/GenBank/DDBJ whole genome shotgun (WGS) entry which is preliminary data.</text>
</comment>
<keyword evidence="5 8" id="KW-1133">Transmembrane helix</keyword>
<dbReference type="Gene3D" id="3.30.700.10">
    <property type="entry name" value="Glycoprotein, Type 4 Pilin"/>
    <property type="match status" value="1"/>
</dbReference>
<dbReference type="GO" id="GO:0030420">
    <property type="term" value="P:establishment of competence for transformation"/>
    <property type="evidence" value="ECO:0007669"/>
    <property type="project" value="InterPro"/>
</dbReference>
<dbReference type="GO" id="GO:0015628">
    <property type="term" value="P:protein secretion by the type II secretion system"/>
    <property type="evidence" value="ECO:0007669"/>
    <property type="project" value="InterPro"/>
</dbReference>
<evidence type="ECO:0000256" key="5">
    <source>
        <dbReference type="ARBA" id="ARBA00022989"/>
    </source>
</evidence>
<evidence type="ECO:0000256" key="1">
    <source>
        <dbReference type="ARBA" id="ARBA00004162"/>
    </source>
</evidence>
<keyword evidence="3" id="KW-0488">Methylation</keyword>
<comment type="similarity">
    <text evidence="7">Belongs to the ComGC family.</text>
</comment>